<dbReference type="Gene3D" id="1.10.472.50">
    <property type="entry name" value="HD-domain/PDEase-like"/>
    <property type="match status" value="1"/>
</dbReference>
<gene>
    <name evidence="1" type="ORF">NSCI0253_LOCUS5650</name>
</gene>
<dbReference type="CDD" id="cd00077">
    <property type="entry name" value="HDc"/>
    <property type="match status" value="1"/>
</dbReference>
<evidence type="ECO:0008006" key="2">
    <source>
        <dbReference type="Google" id="ProtNLM"/>
    </source>
</evidence>
<dbReference type="PANTHER" id="PTHR33594:SF1">
    <property type="entry name" value="HD_PDEASE DOMAIN-CONTAINING PROTEIN"/>
    <property type="match status" value="1"/>
</dbReference>
<dbReference type="AlphaFoldDB" id="A0A7S1EY98"/>
<name>A0A7S1EY98_NOCSC</name>
<evidence type="ECO:0000313" key="1">
    <source>
        <dbReference type="EMBL" id="CAD8831303.1"/>
    </source>
</evidence>
<proteinExistence type="predicted"/>
<dbReference type="Gene3D" id="1.20.58.1910">
    <property type="match status" value="1"/>
</dbReference>
<dbReference type="InterPro" id="IPR003607">
    <property type="entry name" value="HD/PDEase_dom"/>
</dbReference>
<protein>
    <recommendedName>
        <fullName evidence="2">HD domain-containing protein</fullName>
    </recommendedName>
</protein>
<reference evidence="1" key="1">
    <citation type="submission" date="2021-01" db="EMBL/GenBank/DDBJ databases">
        <authorList>
            <person name="Corre E."/>
            <person name="Pelletier E."/>
            <person name="Niang G."/>
            <person name="Scheremetjew M."/>
            <person name="Finn R."/>
            <person name="Kale V."/>
            <person name="Holt S."/>
            <person name="Cochrane G."/>
            <person name="Meng A."/>
            <person name="Brown T."/>
            <person name="Cohen L."/>
        </authorList>
    </citation>
    <scope>NUCLEOTIDE SEQUENCE</scope>
</reference>
<accession>A0A7S1EY98</accession>
<organism evidence="1">
    <name type="scientific">Noctiluca scintillans</name>
    <name type="common">Sea sparkle</name>
    <name type="synonym">Red tide dinoflagellate</name>
    <dbReference type="NCBI Taxonomy" id="2966"/>
    <lineage>
        <taxon>Eukaryota</taxon>
        <taxon>Sar</taxon>
        <taxon>Alveolata</taxon>
        <taxon>Dinophyceae</taxon>
        <taxon>Noctilucales</taxon>
        <taxon>Noctilucaceae</taxon>
        <taxon>Noctiluca</taxon>
    </lineage>
</organism>
<dbReference type="PANTHER" id="PTHR33594">
    <property type="entry name" value="SUPERFAMILY HYDROLASE, PUTATIVE (AFU_ORTHOLOGUE AFUA_1G03035)-RELATED"/>
    <property type="match status" value="1"/>
</dbReference>
<sequence>MYVVRQSRWRQKMTDVVMKRKAHLMSGSGAFALTEERVSEVCDSVTQRVRELFKDVKDQAHDLTHVLRVTEHVQQASSSASLDDGQRLAVVLGALLHEADDYKLFKTKDDENARQILSAVLNPEETSQLADLVIEIINLVGCAKNKNGDVDVESRWKLLVRDADRIEAMGEVGIARCFAYNQKTCAPFFVNTTPRPSSAQEVWRFATPERFAAYNGDSKSMIDHYYDKLLHLNKSATGNVYLQEQMDAQVQVMVDFVLSFGRTGEIDVAALEDLKAKWCGE</sequence>
<dbReference type="EMBL" id="HBFQ01008060">
    <property type="protein sequence ID" value="CAD8831303.1"/>
    <property type="molecule type" value="Transcribed_RNA"/>
</dbReference>
<dbReference type="SUPFAM" id="SSF109604">
    <property type="entry name" value="HD-domain/PDEase-like"/>
    <property type="match status" value="1"/>
</dbReference>